<evidence type="ECO:0000256" key="1">
    <source>
        <dbReference type="ARBA" id="ARBA00004162"/>
    </source>
</evidence>
<evidence type="ECO:0000256" key="2">
    <source>
        <dbReference type="ARBA" id="ARBA00022475"/>
    </source>
</evidence>
<dbReference type="PANTHER" id="PTHR43670">
    <property type="entry name" value="HEAT SHOCK PROTEIN 26"/>
    <property type="match status" value="1"/>
</dbReference>
<evidence type="ECO:0000256" key="7">
    <source>
        <dbReference type="ARBA" id="ARBA00023136"/>
    </source>
</evidence>
<dbReference type="PANTHER" id="PTHR43670:SF121">
    <property type="entry name" value="PROTEIN RESTRICTED TEV MOVEMENT 2"/>
    <property type="match status" value="1"/>
</dbReference>
<keyword evidence="13" id="KW-1185">Reference proteome</keyword>
<reference evidence="12" key="2">
    <citation type="journal article" date="2023" name="Int. J. Mol. Sci.">
        <title>De Novo Assembly and Annotation of 11 Diverse Shrub Willow (Salix) Genomes Reveals Novel Gene Organization in Sex-Linked Regions.</title>
        <authorList>
            <person name="Hyden B."/>
            <person name="Feng K."/>
            <person name="Yates T.B."/>
            <person name="Jawdy S."/>
            <person name="Cereghino C."/>
            <person name="Smart L.B."/>
            <person name="Muchero W."/>
        </authorList>
    </citation>
    <scope>NUCLEOTIDE SEQUENCE</scope>
    <source>
        <tissue evidence="12">Shoot tip</tissue>
    </source>
</reference>
<evidence type="ECO:0000313" key="12">
    <source>
        <dbReference type="EMBL" id="KAJ6773211.1"/>
    </source>
</evidence>
<feature type="region of interest" description="Disordered" evidence="10">
    <location>
        <begin position="251"/>
        <end position="326"/>
    </location>
</feature>
<dbReference type="Pfam" id="PF00011">
    <property type="entry name" value="HSP20"/>
    <property type="match status" value="1"/>
</dbReference>
<evidence type="ECO:0000256" key="4">
    <source>
        <dbReference type="ARBA" id="ARBA00022737"/>
    </source>
</evidence>
<sequence length="326" mass="36446">MATTDRGDGFTRYTAYPMSRPLELYNYLQPASEWKEEDGALVLLLRIPSVRHEQLGVTVESTNEIKVSGEYTPAGDDRTVRFNSVYGSIPENFSSSELTVDLTLRIRIPKIISAAQTGPTGSQATTSQEAASLQETRDEQKGQKKGEYLKEKRWLHPEPVSEDVKWELKEEESSIFLLIHLLNFQEDQVKIIPLPSSHAIQVHAERSLAGNRRSRFNRDFPVPENCDVNKMQARFQAGVFFIEVPKVTTRQPCPEATDKPPIPPNPAVSSSVGEEKGKPDSLEGIEEAASREPSRVIRRIVTIPKKTNKPNDASKPIAQKGEDEAP</sequence>
<name>A0A9Q0WVF1_9ROSI</name>
<dbReference type="Proteomes" id="UP001151752">
    <property type="component" value="Chromosome 10"/>
</dbReference>
<dbReference type="SUPFAM" id="SSF49764">
    <property type="entry name" value="HSP20-like chaperones"/>
    <property type="match status" value="2"/>
</dbReference>
<keyword evidence="3" id="KW-0812">Transmembrane</keyword>
<evidence type="ECO:0000259" key="11">
    <source>
        <dbReference type="PROSITE" id="PS01031"/>
    </source>
</evidence>
<feature type="domain" description="SHSP" evidence="11">
    <location>
        <begin position="155"/>
        <end position="265"/>
    </location>
</feature>
<keyword evidence="2" id="KW-1003">Cell membrane</keyword>
<organism evidence="12 13">
    <name type="scientific">Salix koriyanagi</name>
    <dbReference type="NCBI Taxonomy" id="2511006"/>
    <lineage>
        <taxon>Eukaryota</taxon>
        <taxon>Viridiplantae</taxon>
        <taxon>Streptophyta</taxon>
        <taxon>Embryophyta</taxon>
        <taxon>Tracheophyta</taxon>
        <taxon>Spermatophyta</taxon>
        <taxon>Magnoliopsida</taxon>
        <taxon>eudicotyledons</taxon>
        <taxon>Gunneridae</taxon>
        <taxon>Pentapetalae</taxon>
        <taxon>rosids</taxon>
        <taxon>fabids</taxon>
        <taxon>Malpighiales</taxon>
        <taxon>Salicaceae</taxon>
        <taxon>Saliceae</taxon>
        <taxon>Salix</taxon>
    </lineage>
</organism>
<evidence type="ECO:0000256" key="10">
    <source>
        <dbReference type="SAM" id="MobiDB-lite"/>
    </source>
</evidence>
<proteinExistence type="inferred from homology"/>
<dbReference type="Gene3D" id="2.60.40.790">
    <property type="match status" value="2"/>
</dbReference>
<keyword evidence="4" id="KW-0677">Repeat</keyword>
<keyword evidence="6" id="KW-1133">Transmembrane helix</keyword>
<dbReference type="EMBL" id="JAPFFM010000002">
    <property type="protein sequence ID" value="KAJ6773211.1"/>
    <property type="molecule type" value="Genomic_DNA"/>
</dbReference>
<evidence type="ECO:0000313" key="13">
    <source>
        <dbReference type="Proteomes" id="UP001151752"/>
    </source>
</evidence>
<dbReference type="AlphaFoldDB" id="A0A9Q0WVF1"/>
<evidence type="ECO:0000256" key="6">
    <source>
        <dbReference type="ARBA" id="ARBA00022989"/>
    </source>
</evidence>
<accession>A0A9Q0WVF1</accession>
<keyword evidence="7" id="KW-0472">Membrane</keyword>
<reference evidence="12" key="1">
    <citation type="submission" date="2022-11" db="EMBL/GenBank/DDBJ databases">
        <authorList>
            <person name="Hyden B.L."/>
            <person name="Feng K."/>
            <person name="Yates T."/>
            <person name="Jawdy S."/>
            <person name="Smart L.B."/>
            <person name="Muchero W."/>
        </authorList>
    </citation>
    <scope>NUCLEOTIDE SEQUENCE</scope>
    <source>
        <tissue evidence="12">Shoot tip</tissue>
    </source>
</reference>
<dbReference type="GO" id="GO:0006952">
    <property type="term" value="P:defense response"/>
    <property type="evidence" value="ECO:0007669"/>
    <property type="project" value="UniProtKB-KW"/>
</dbReference>
<dbReference type="GO" id="GO:0005886">
    <property type="term" value="C:plasma membrane"/>
    <property type="evidence" value="ECO:0007669"/>
    <property type="project" value="UniProtKB-SubCell"/>
</dbReference>
<protein>
    <submittedName>
        <fullName evidence="12">PROTEIN RESTRICTED TEV MOVEMENT 2</fullName>
    </submittedName>
</protein>
<feature type="compositionally biased region" description="Basic and acidic residues" evidence="10">
    <location>
        <begin position="135"/>
        <end position="146"/>
    </location>
</feature>
<dbReference type="CDD" id="cd06464">
    <property type="entry name" value="ACD_sHsps-like"/>
    <property type="match status" value="1"/>
</dbReference>
<evidence type="ECO:0000256" key="3">
    <source>
        <dbReference type="ARBA" id="ARBA00022692"/>
    </source>
</evidence>
<gene>
    <name evidence="12" type="ORF">OIU74_019252</name>
</gene>
<evidence type="ECO:0000256" key="8">
    <source>
        <dbReference type="PROSITE-ProRule" id="PRU00285"/>
    </source>
</evidence>
<comment type="caution">
    <text evidence="12">The sequence shown here is derived from an EMBL/GenBank/DDBJ whole genome shotgun (WGS) entry which is preliminary data.</text>
</comment>
<keyword evidence="5" id="KW-0611">Plant defense</keyword>
<dbReference type="InterPro" id="IPR008978">
    <property type="entry name" value="HSP20-like_chaperone"/>
</dbReference>
<evidence type="ECO:0000256" key="9">
    <source>
        <dbReference type="RuleBase" id="RU003616"/>
    </source>
</evidence>
<dbReference type="InterPro" id="IPR002068">
    <property type="entry name" value="A-crystallin/Hsp20_dom"/>
</dbReference>
<dbReference type="GO" id="GO:0034605">
    <property type="term" value="P:cellular response to heat"/>
    <property type="evidence" value="ECO:0007669"/>
    <property type="project" value="TreeGrafter"/>
</dbReference>
<dbReference type="PROSITE" id="PS01031">
    <property type="entry name" value="SHSP"/>
    <property type="match status" value="1"/>
</dbReference>
<feature type="region of interest" description="Disordered" evidence="10">
    <location>
        <begin position="116"/>
        <end position="146"/>
    </location>
</feature>
<comment type="similarity">
    <text evidence="8 9">Belongs to the small heat shock protein (HSP20) family.</text>
</comment>
<comment type="subcellular location">
    <subcellularLocation>
        <location evidence="1">Cell membrane</location>
        <topology evidence="1">Single-pass membrane protein</topology>
    </subcellularLocation>
</comment>
<evidence type="ECO:0000256" key="5">
    <source>
        <dbReference type="ARBA" id="ARBA00022821"/>
    </source>
</evidence>
<feature type="compositionally biased region" description="Polar residues" evidence="10">
    <location>
        <begin position="116"/>
        <end position="134"/>
    </location>
</feature>